<dbReference type="PRINTS" id="PR00344">
    <property type="entry name" value="BCTRLSENSOR"/>
</dbReference>
<feature type="domain" description="HPt" evidence="15">
    <location>
        <begin position="895"/>
        <end position="999"/>
    </location>
</feature>
<dbReference type="InterPro" id="IPR008207">
    <property type="entry name" value="Sig_transdc_His_kin_Hpt_dom"/>
</dbReference>
<comment type="function">
    <text evidence="8">Involved in the transmission of sensory signals from the chemoreceptors to the flagellar motors. CheA is autophosphorylated; it can transfer its phosphate group to either CheB or CheY.</text>
</comment>
<dbReference type="InterPro" id="IPR051315">
    <property type="entry name" value="Bact_Chemotaxis_CheA"/>
</dbReference>
<dbReference type="FunFam" id="3.30.565.10:FF:000016">
    <property type="entry name" value="Chemotaxis protein CheA, putative"/>
    <property type="match status" value="1"/>
</dbReference>
<dbReference type="SMART" id="SM00260">
    <property type="entry name" value="CheW"/>
    <property type="match status" value="1"/>
</dbReference>
<dbReference type="SUPFAM" id="SSF47226">
    <property type="entry name" value="Histidine-containing phosphotransfer domain, HPT domain"/>
    <property type="match status" value="6"/>
</dbReference>
<reference evidence="16 17" key="1">
    <citation type="submission" date="2018-02" db="EMBL/GenBank/DDBJ databases">
        <title>Genome sequencing of Solimonas sp. HR-BB.</title>
        <authorList>
            <person name="Lee Y."/>
            <person name="Jeon C.O."/>
        </authorList>
    </citation>
    <scope>NUCLEOTIDE SEQUENCE [LARGE SCALE GENOMIC DNA]</scope>
    <source>
        <strain evidence="16 17">HR-BB</strain>
    </source>
</reference>
<dbReference type="Pfam" id="PF02518">
    <property type="entry name" value="HATPase_c"/>
    <property type="match status" value="1"/>
</dbReference>
<feature type="domain" description="HPt" evidence="15">
    <location>
        <begin position="1361"/>
        <end position="1465"/>
    </location>
</feature>
<dbReference type="Pfam" id="PF26379">
    <property type="entry name" value="FimL_2nd"/>
    <property type="match status" value="1"/>
</dbReference>
<dbReference type="InterPro" id="IPR001789">
    <property type="entry name" value="Sig_transdc_resp-reg_receiver"/>
</dbReference>
<proteinExistence type="predicted"/>
<dbReference type="InterPro" id="IPR011006">
    <property type="entry name" value="CheY-like_superfamily"/>
</dbReference>
<dbReference type="PANTHER" id="PTHR43395">
    <property type="entry name" value="SENSOR HISTIDINE KINASE CHEA"/>
    <property type="match status" value="1"/>
</dbReference>
<keyword evidence="17" id="KW-1185">Reference proteome</keyword>
<comment type="caution">
    <text evidence="16">The sequence shown here is derived from an EMBL/GenBank/DDBJ whole genome shotgun (WGS) entry which is preliminary data.</text>
</comment>
<dbReference type="GO" id="GO:0006935">
    <property type="term" value="P:chemotaxis"/>
    <property type="evidence" value="ECO:0007669"/>
    <property type="project" value="InterPro"/>
</dbReference>
<dbReference type="InterPro" id="IPR058661">
    <property type="entry name" value="FimL_2nd"/>
</dbReference>
<feature type="domain" description="HPt" evidence="15">
    <location>
        <begin position="1217"/>
        <end position="1321"/>
    </location>
</feature>
<feature type="modified residue" description="Phosphohistidine" evidence="9">
    <location>
        <position position="677"/>
    </location>
</feature>
<dbReference type="SUPFAM" id="SSF52172">
    <property type="entry name" value="CheY-like"/>
    <property type="match status" value="1"/>
</dbReference>
<dbReference type="SMART" id="SM00448">
    <property type="entry name" value="REC"/>
    <property type="match status" value="1"/>
</dbReference>
<dbReference type="InterPro" id="IPR002545">
    <property type="entry name" value="CheW-lke_dom"/>
</dbReference>
<name>A0A2S5TK28_9GAMM</name>
<dbReference type="SUPFAM" id="SSF50341">
    <property type="entry name" value="CheW-like"/>
    <property type="match status" value="1"/>
</dbReference>
<evidence type="ECO:0000256" key="3">
    <source>
        <dbReference type="ARBA" id="ARBA00021495"/>
    </source>
</evidence>
<feature type="domain" description="HPt" evidence="15">
    <location>
        <begin position="761"/>
        <end position="868"/>
    </location>
</feature>
<dbReference type="Gene3D" id="3.40.50.2300">
    <property type="match status" value="1"/>
</dbReference>
<evidence type="ECO:0000313" key="17">
    <source>
        <dbReference type="Proteomes" id="UP000238220"/>
    </source>
</evidence>
<dbReference type="InterPro" id="IPR036641">
    <property type="entry name" value="HPT_dom_sf"/>
</dbReference>
<organism evidence="16 17">
    <name type="scientific">Solimonas fluminis</name>
    <dbReference type="NCBI Taxonomy" id="2086571"/>
    <lineage>
        <taxon>Bacteria</taxon>
        <taxon>Pseudomonadati</taxon>
        <taxon>Pseudomonadota</taxon>
        <taxon>Gammaproteobacteria</taxon>
        <taxon>Nevskiales</taxon>
        <taxon>Nevskiaceae</taxon>
        <taxon>Solimonas</taxon>
    </lineage>
</organism>
<dbReference type="PANTHER" id="PTHR43395:SF8">
    <property type="entry name" value="HISTIDINE KINASE"/>
    <property type="match status" value="1"/>
</dbReference>
<dbReference type="Gene3D" id="1.20.120.160">
    <property type="entry name" value="HPT domain"/>
    <property type="match status" value="6"/>
</dbReference>
<accession>A0A2S5TK28</accession>
<dbReference type="PROSITE" id="PS50110">
    <property type="entry name" value="RESPONSE_REGULATORY"/>
    <property type="match status" value="1"/>
</dbReference>
<dbReference type="Pfam" id="PF01584">
    <property type="entry name" value="CheW"/>
    <property type="match status" value="1"/>
</dbReference>
<feature type="modified residue" description="Phosphohistidine" evidence="9">
    <location>
        <position position="1264"/>
    </location>
</feature>
<keyword evidence="7" id="KW-0902">Two-component regulatory system</keyword>
<dbReference type="InterPro" id="IPR003594">
    <property type="entry name" value="HATPase_dom"/>
</dbReference>
<feature type="modified residue" description="Phosphohistidine" evidence="9">
    <location>
        <position position="942"/>
    </location>
</feature>
<dbReference type="Pfam" id="PF01627">
    <property type="entry name" value="Hpt"/>
    <property type="match status" value="4"/>
</dbReference>
<dbReference type="InterPro" id="IPR004105">
    <property type="entry name" value="CheA-like_dim"/>
</dbReference>
<dbReference type="InterPro" id="IPR005467">
    <property type="entry name" value="His_kinase_dom"/>
</dbReference>
<dbReference type="PROSITE" id="PS50894">
    <property type="entry name" value="HPT"/>
    <property type="match status" value="5"/>
</dbReference>
<keyword evidence="6" id="KW-0418">Kinase</keyword>
<evidence type="ECO:0000256" key="7">
    <source>
        <dbReference type="ARBA" id="ARBA00023012"/>
    </source>
</evidence>
<dbReference type="InterPro" id="IPR004358">
    <property type="entry name" value="Sig_transdc_His_kin-like_C"/>
</dbReference>
<feature type="domain" description="HPt" evidence="15">
    <location>
        <begin position="630"/>
        <end position="734"/>
    </location>
</feature>
<dbReference type="RefSeq" id="WP_104228316.1">
    <property type="nucleotide sequence ID" value="NZ_PSNW01000001.1"/>
</dbReference>
<dbReference type="GO" id="GO:0000155">
    <property type="term" value="F:phosphorelay sensor kinase activity"/>
    <property type="evidence" value="ECO:0007669"/>
    <property type="project" value="InterPro"/>
</dbReference>
<comment type="catalytic activity">
    <reaction evidence="1">
        <text>ATP + protein L-histidine = ADP + protein N-phospho-L-histidine.</text>
        <dbReference type="EC" id="2.7.13.3"/>
    </reaction>
</comment>
<dbReference type="SMART" id="SM00073">
    <property type="entry name" value="HPT"/>
    <property type="match status" value="5"/>
</dbReference>
<dbReference type="PROSITE" id="PS50109">
    <property type="entry name" value="HIS_KIN"/>
    <property type="match status" value="1"/>
</dbReference>
<evidence type="ECO:0000259" key="12">
    <source>
        <dbReference type="PROSITE" id="PS50109"/>
    </source>
</evidence>
<evidence type="ECO:0000256" key="4">
    <source>
        <dbReference type="ARBA" id="ARBA00022553"/>
    </source>
</evidence>
<feature type="modified residue" description="Phosphohistidine" evidence="9">
    <location>
        <position position="808"/>
    </location>
</feature>
<feature type="domain" description="Histidine kinase" evidence="12">
    <location>
        <begin position="1715"/>
        <end position="1851"/>
    </location>
</feature>
<gene>
    <name evidence="16" type="ORF">C3942_00155</name>
</gene>
<dbReference type="Gene3D" id="2.30.30.40">
    <property type="entry name" value="SH3 Domains"/>
    <property type="match status" value="1"/>
</dbReference>
<dbReference type="InterPro" id="IPR036890">
    <property type="entry name" value="HATPase_C_sf"/>
</dbReference>
<dbReference type="EMBL" id="PSNW01000001">
    <property type="protein sequence ID" value="PPE75350.1"/>
    <property type="molecule type" value="Genomic_DNA"/>
</dbReference>
<dbReference type="OrthoDB" id="9803176at2"/>
<feature type="domain" description="Response regulatory" evidence="13">
    <location>
        <begin position="2019"/>
        <end position="2135"/>
    </location>
</feature>
<evidence type="ECO:0000256" key="11">
    <source>
        <dbReference type="SAM" id="Coils"/>
    </source>
</evidence>
<evidence type="ECO:0000259" key="15">
    <source>
        <dbReference type="PROSITE" id="PS50894"/>
    </source>
</evidence>
<evidence type="ECO:0000313" key="16">
    <source>
        <dbReference type="EMBL" id="PPE75350.1"/>
    </source>
</evidence>
<evidence type="ECO:0000256" key="10">
    <source>
        <dbReference type="PROSITE-ProRule" id="PRU00169"/>
    </source>
</evidence>
<evidence type="ECO:0000259" key="14">
    <source>
        <dbReference type="PROSITE" id="PS50851"/>
    </source>
</evidence>
<dbReference type="Gene3D" id="3.30.565.10">
    <property type="entry name" value="Histidine kinase-like ATPase, C-terminal domain"/>
    <property type="match status" value="1"/>
</dbReference>
<feature type="domain" description="CheW-like" evidence="14">
    <location>
        <begin position="1853"/>
        <end position="1996"/>
    </location>
</feature>
<dbReference type="GO" id="GO:0005737">
    <property type="term" value="C:cytoplasm"/>
    <property type="evidence" value="ECO:0007669"/>
    <property type="project" value="InterPro"/>
</dbReference>
<keyword evidence="4 10" id="KW-0597">Phosphoprotein</keyword>
<evidence type="ECO:0000256" key="9">
    <source>
        <dbReference type="PROSITE-ProRule" id="PRU00110"/>
    </source>
</evidence>
<dbReference type="SUPFAM" id="SSF55874">
    <property type="entry name" value="ATPase domain of HSP90 chaperone/DNA topoisomerase II/histidine kinase"/>
    <property type="match status" value="1"/>
</dbReference>
<dbReference type="Pfam" id="PF00072">
    <property type="entry name" value="Response_reg"/>
    <property type="match status" value="1"/>
</dbReference>
<dbReference type="Proteomes" id="UP000238220">
    <property type="component" value="Unassembled WGS sequence"/>
</dbReference>
<evidence type="ECO:0000256" key="8">
    <source>
        <dbReference type="ARBA" id="ARBA00035100"/>
    </source>
</evidence>
<dbReference type="EC" id="2.7.13.3" evidence="2"/>
<keyword evidence="5" id="KW-0808">Transferase</keyword>
<evidence type="ECO:0000256" key="1">
    <source>
        <dbReference type="ARBA" id="ARBA00000085"/>
    </source>
</evidence>
<keyword evidence="11" id="KW-0175">Coiled coil</keyword>
<dbReference type="SMART" id="SM01231">
    <property type="entry name" value="H-kinase_dim"/>
    <property type="match status" value="1"/>
</dbReference>
<feature type="coiled-coil region" evidence="11">
    <location>
        <begin position="1547"/>
        <end position="1581"/>
    </location>
</feature>
<sequence>MNARLRANTANGLHWVRGEIEQSLSRVRTLVEQHAEGGTDPLPMQQAFVELHQVRGTASMIQCHGIAELAEEMKQAIGDLLHGRIRETEAAYSALLGATVLLSDYIESLADGMDDCVLILQPAINELRLARGKAVLTEADLFVMQMQGLALGLPLPEDDGRTPGAAQQQAQKYLGVYQSSLLHWLKNEPDAATALARIGKIAELLAGCAELPGVHQLWRIVAAVVEALLGQSLDDSLEVKRLIGRSGAQIKAMAAEGEARAEAAVGDLSLQLLYFIGRSRGQGPRVTVMRKAFQLQQLLPGAAQLEDLRRRIHGPNTTLLVRVSDEIRNDFAKIKDVIDLAVRAGGKALPDLEGTRRSLKRISDTLSILGLGTLQRIVDNQSLLLDGLGGDAAPAAWMELATSILRVEHSLDDALFQQLRQARTGEPAEENIQERVPHSRDLAEGIDALQRESLVNLAKLKSQVDALIRGQEGSIVVVDAARMLDEIASGFHILQDERAAGLVERLVGVVRSPGFASLRESQERADRFADAVACVEYYIEAVRDNLPDAGYILDNLARFVGQLDSAPTTAAPTEAAAEPLELPASLEMQSLADLVLAEPPSAAPPEPVAELAPEPAAVPVSVPAPVVVSAADVDPEIREIFLEEAAEVLQTLQSAVPRWTRDASDRESLTTIRRAFHTLKGSGRMVGAAEIGEFGWAIEHLLNKCLDGSVTVSAPVVTVAIESVELLPRLINSFREHLGAPAPLAGLVERAQNLAAGRGAQEQPEPDLVQIFREDARGKLAEIRSWLDGLDRGMPEFDVDDDVVRAYHTLRGAGHIVSATALADLAEALEAHLDSVRGATLRLGAADVGLIEEASAVLAQWVEEVGSPAVERQDARPWLERIEHLSSAVPADAVQAAEDRQLAEIFAGEALELVQKFEETANAWSQAPDNRQAPLDLKIVLHTLKGAAYMSNCQPIGDVAKILHARMDEAIAAAVQPDAAAFRTLAELTEGLYQLLDAYRDGRLRDEGLTWGKLAAGFAWRGDAAAPAAAGELPPVIVPPEAPLEMPPISVEPVAEAAEEIELVDAAEPPPPEPLPLPEEVEAALDVIEMPAVEEIAEPLPEAVLELAPETIIELSGPIIELSEPAIEMSEVVLEMPEPALELSEPVLEGAEPAGEALPEAAEPVLELSAAVIELSVDELADAGLVVEIPATTDAPIGIAEPVAQPPAADMPAAAADEAMDTEMLGVFLAEAEELLESLDRSNTALERNAHDIQATAELKRVLHTLKGSARMAGLDDIGEVAHHLETLFERIERGQARADAGFFAQLHSASDGLHLVLDDLRRGKIPDTQALLADLTEERAPEEPAAAPAPAGFVAAAESLRSYDAELGEIFSGEAAELLESLEQSLRVWVAEPSNPAPIRDLQRVLHTFKGGARMAGLNAMGDLAHDMETRINRIEAGLELADASALAELSKEGERLHQMHDLLERGDVTALIDGEAEAAPAAAESLPGLSAEEPAPMSPAHAWDPLLFWRPEEEAEASFRRETARVPVEALDGMLNEAGEISIYRSRLEEHNSGVESQLDEMRQAIARIRDQLRQMDAETDAQIAARGLGHAPDQADRYAAEFDPLEMDRYTRMQELSRALNESIGDLAGLHATMDGLISEADTLLMQQGRVNTSLQQGLMRTLMVPFSRQVSRLQRVVKQTASENGKQAEAIFAGVESELDRNVLERMTAPLEHLLRNAVVHGLEDPATRAAAGKEPQGRIAVGLWREGSQLLIELRDDGRGLDFEAIRAQAIRRGLMPADATPKDDEVAQFIFQPGFSTAKKLTQDAGRGIGMDVVASEVKQLGGTLELNSEWGKGTRFLVRLPLTLAMSQALLVGVGPEQYAVLLSSVEGIARIPREQLDDYYRDDGPLLNYGSAEYRVRYLGDFIDVPRDKTAESRTVNAILVRMGEGLGAADRRIAVVVDQLLGNREIVSKAVGPQVSSVAGVTGATILADGRVVLILDPGALAQDRARRTLASLAAGRADAAEKADDSRDLIMVVDDSITIRRVTERLLLKNGYRVVTAKDGLDAMAQLQTESPAAILLDIEMPRADGFEVATFVRNSSRIASTPIIMITSRSGDKHRERARSIGVNRYLIKPYQEEQLVGELREVIEENLQ</sequence>
<protein>
    <recommendedName>
        <fullName evidence="3">Chemotaxis protein CheA</fullName>
        <ecNumber evidence="2">2.7.13.3</ecNumber>
    </recommendedName>
</protein>
<dbReference type="CDD" id="cd00088">
    <property type="entry name" value="HPT"/>
    <property type="match status" value="3"/>
</dbReference>
<feature type="coiled-coil region" evidence="11">
    <location>
        <begin position="1229"/>
        <end position="1256"/>
    </location>
</feature>
<dbReference type="SMART" id="SM00387">
    <property type="entry name" value="HATPase_c"/>
    <property type="match status" value="1"/>
</dbReference>
<evidence type="ECO:0000256" key="6">
    <source>
        <dbReference type="ARBA" id="ARBA00022777"/>
    </source>
</evidence>
<feature type="modified residue" description="Phosphohistidine" evidence="9">
    <location>
        <position position="1408"/>
    </location>
</feature>
<dbReference type="InterPro" id="IPR036061">
    <property type="entry name" value="CheW-like_dom_sf"/>
</dbReference>
<dbReference type="PROSITE" id="PS50851">
    <property type="entry name" value="CHEW"/>
    <property type="match status" value="1"/>
</dbReference>
<feature type="modified residue" description="4-aspartylphosphate" evidence="10">
    <location>
        <position position="2068"/>
    </location>
</feature>
<evidence type="ECO:0000256" key="5">
    <source>
        <dbReference type="ARBA" id="ARBA00022679"/>
    </source>
</evidence>
<evidence type="ECO:0000256" key="2">
    <source>
        <dbReference type="ARBA" id="ARBA00012438"/>
    </source>
</evidence>
<evidence type="ECO:0000259" key="13">
    <source>
        <dbReference type="PROSITE" id="PS50110"/>
    </source>
</evidence>